<proteinExistence type="predicted"/>
<keyword evidence="4" id="KW-1185">Reference proteome</keyword>
<evidence type="ECO:0000256" key="1">
    <source>
        <dbReference type="SAM" id="MobiDB-lite"/>
    </source>
</evidence>
<dbReference type="PANTHER" id="PTHR10622:SF12">
    <property type="entry name" value="HET DOMAIN-CONTAINING PROTEIN"/>
    <property type="match status" value="1"/>
</dbReference>
<evidence type="ECO:0000259" key="2">
    <source>
        <dbReference type="Pfam" id="PF26640"/>
    </source>
</evidence>
<dbReference type="AlphaFoldDB" id="A0A9P7AWM9"/>
<sequence>MYRFYSAAKRCYVHLEDLQPDDYSKKGLSSCRWLTRGWTLQELLAPRKPENVRFYDRTWKYRGTKLTLAPFLSDCTGIRKGVLLGSIALANCSIAERMSWAAGRQTTRIEDIGYSLLGLFEINMPLLYGEGTKSFRRLQEEIVKRENDLTILAWESLKSEGESIIRLFAESPAAFSNSSLIDYFHDDFGNFSITNKGLLVSGEIPLRVVSTKTPDGKDICMYALFVGTSFKDKHEPDGGIYLRKLGPKLFTRELTLPLAGFGDDQVKVIHTLEDVPDFYILTDPRQNISKVSFWKSSLHIPSNDLFEIEDTVPEELWDVTNRVFLKPNPYIWMQYPTVIAMELCLKLPGGNKYLVVFCDYRGDYKGQTKKTHPSCKVFWKGEQPREEALIFRSGIRNESIYWSQLEIDSPHILQLSSKVTTRVNKTKFHIWVCFAKGIVASITDREELFSLKIDIRQQLQTDESVAQPSEGEPGTVIDPIAPDTGDNICQDWVHVPRL</sequence>
<accession>A0A9P7AWM9</accession>
<dbReference type="PANTHER" id="PTHR10622">
    <property type="entry name" value="HET DOMAIN-CONTAINING PROTEIN"/>
    <property type="match status" value="1"/>
</dbReference>
<gene>
    <name evidence="3" type="ORF">D0Z07_5235</name>
</gene>
<dbReference type="InterPro" id="IPR058525">
    <property type="entry name" value="DUF8212"/>
</dbReference>
<comment type="caution">
    <text evidence="3">The sequence shown here is derived from an EMBL/GenBank/DDBJ whole genome shotgun (WGS) entry which is preliminary data.</text>
</comment>
<protein>
    <submittedName>
        <fullName evidence="3">Vegetative incompatibility HET-E-1</fullName>
    </submittedName>
</protein>
<dbReference type="Pfam" id="PF26640">
    <property type="entry name" value="DUF8212"/>
    <property type="match status" value="1"/>
</dbReference>
<feature type="domain" description="DUF8212" evidence="2">
    <location>
        <begin position="134"/>
        <end position="160"/>
    </location>
</feature>
<evidence type="ECO:0000313" key="4">
    <source>
        <dbReference type="Proteomes" id="UP000785200"/>
    </source>
</evidence>
<dbReference type="Proteomes" id="UP000785200">
    <property type="component" value="Unassembled WGS sequence"/>
</dbReference>
<name>A0A9P7AWM9_9HELO</name>
<feature type="region of interest" description="Disordered" evidence="1">
    <location>
        <begin position="462"/>
        <end position="484"/>
    </location>
</feature>
<evidence type="ECO:0000313" key="3">
    <source>
        <dbReference type="EMBL" id="KAG0648270.1"/>
    </source>
</evidence>
<dbReference type="EMBL" id="VNKQ01000010">
    <property type="protein sequence ID" value="KAG0648270.1"/>
    <property type="molecule type" value="Genomic_DNA"/>
</dbReference>
<organism evidence="3 4">
    <name type="scientific">Hyphodiscus hymeniophilus</name>
    <dbReference type="NCBI Taxonomy" id="353542"/>
    <lineage>
        <taxon>Eukaryota</taxon>
        <taxon>Fungi</taxon>
        <taxon>Dikarya</taxon>
        <taxon>Ascomycota</taxon>
        <taxon>Pezizomycotina</taxon>
        <taxon>Leotiomycetes</taxon>
        <taxon>Helotiales</taxon>
        <taxon>Hyphodiscaceae</taxon>
        <taxon>Hyphodiscus</taxon>
    </lineage>
</organism>
<reference evidence="3" key="1">
    <citation type="submission" date="2019-07" db="EMBL/GenBank/DDBJ databases">
        <title>Hyphodiscus hymeniophilus genome sequencing and assembly.</title>
        <authorList>
            <person name="Kramer G."/>
            <person name="Nodwell J."/>
        </authorList>
    </citation>
    <scope>NUCLEOTIDE SEQUENCE</scope>
    <source>
        <strain evidence="3">ATCC 34498</strain>
    </source>
</reference>
<dbReference type="OrthoDB" id="674604at2759"/>